<gene>
    <name evidence="1" type="ORF">ERS852411_03767</name>
</gene>
<dbReference type="EMBL" id="CYZT01000571">
    <property type="protein sequence ID" value="CUP93186.1"/>
    <property type="molecule type" value="Genomic_DNA"/>
</dbReference>
<dbReference type="Proteomes" id="UP000095746">
    <property type="component" value="Unassembled WGS sequence"/>
</dbReference>
<proteinExistence type="predicted"/>
<evidence type="ECO:0000313" key="1">
    <source>
        <dbReference type="EMBL" id="CUP93186.1"/>
    </source>
</evidence>
<organism evidence="1 2">
    <name type="scientific">Flavonifractor plautii</name>
    <name type="common">Fusobacterium plautii</name>
    <dbReference type="NCBI Taxonomy" id="292800"/>
    <lineage>
        <taxon>Bacteria</taxon>
        <taxon>Bacillati</taxon>
        <taxon>Bacillota</taxon>
        <taxon>Clostridia</taxon>
        <taxon>Eubacteriales</taxon>
        <taxon>Oscillospiraceae</taxon>
        <taxon>Flavonifractor</taxon>
    </lineage>
</organism>
<sequence length="39" mass="4241">MSWNIMMVVPSPLALEMVSSAWALPMASTLPLKPISSPR</sequence>
<evidence type="ECO:0000313" key="2">
    <source>
        <dbReference type="Proteomes" id="UP000095746"/>
    </source>
</evidence>
<protein>
    <submittedName>
        <fullName evidence="1">Uncharacterized protein</fullName>
    </submittedName>
</protein>
<reference evidence="1 2" key="1">
    <citation type="submission" date="2015-09" db="EMBL/GenBank/DDBJ databases">
        <authorList>
            <consortium name="Pathogen Informatics"/>
        </authorList>
    </citation>
    <scope>NUCLEOTIDE SEQUENCE [LARGE SCALE GENOMIC DNA]</scope>
    <source>
        <strain evidence="1 2">2789STDY5608854</strain>
    </source>
</reference>
<name>A0A174S9I4_FLAPL</name>
<dbReference type="AlphaFoldDB" id="A0A174S9I4"/>
<accession>A0A174S9I4</accession>